<feature type="domain" description="MmeI-like N-terminal" evidence="2">
    <location>
        <begin position="11"/>
        <end position="181"/>
    </location>
</feature>
<dbReference type="EMBL" id="AEEF01000025">
    <property type="protein sequence ID" value="EFM05040.1"/>
    <property type="molecule type" value="Genomic_DNA"/>
</dbReference>
<dbReference type="InterPro" id="IPR029063">
    <property type="entry name" value="SAM-dependent_MTases_sf"/>
</dbReference>
<feature type="coiled-coil region" evidence="1">
    <location>
        <begin position="72"/>
        <end position="99"/>
    </location>
</feature>
<dbReference type="Proteomes" id="UP000005526">
    <property type="component" value="Unassembled WGS sequence"/>
</dbReference>
<dbReference type="AlphaFoldDB" id="E0N7K0"/>
<dbReference type="InterPro" id="IPR046819">
    <property type="entry name" value="MmeI_hel"/>
</dbReference>
<feature type="domain" description="MmeI-like helicase spacer" evidence="3">
    <location>
        <begin position="188"/>
        <end position="265"/>
    </location>
</feature>
<dbReference type="HOGENOM" id="CLU_1019197_0_0_4"/>
<keyword evidence="1" id="KW-0175">Coiled coil</keyword>
<evidence type="ECO:0000259" key="2">
    <source>
        <dbReference type="Pfam" id="PF20464"/>
    </source>
</evidence>
<evidence type="ECO:0008006" key="6">
    <source>
        <dbReference type="Google" id="ProtNLM"/>
    </source>
</evidence>
<dbReference type="Pfam" id="PF20464">
    <property type="entry name" value="MmeI_N"/>
    <property type="match status" value="1"/>
</dbReference>
<reference evidence="4 5" key="1">
    <citation type="submission" date="2010-07" db="EMBL/GenBank/DDBJ databases">
        <authorList>
            <person name="Muzny D."/>
            <person name="Qin X."/>
            <person name="Deng J."/>
            <person name="Jiang H."/>
            <person name="Liu Y."/>
            <person name="Qu J."/>
            <person name="Song X.-Z."/>
            <person name="Zhang L."/>
            <person name="Thornton R."/>
            <person name="Coyle M."/>
            <person name="Francisco L."/>
            <person name="Jackson L."/>
            <person name="Javaid M."/>
            <person name="Korchina V."/>
            <person name="Kovar C."/>
            <person name="Mata R."/>
            <person name="Mathew T."/>
            <person name="Ngo R."/>
            <person name="Nguyen L."/>
            <person name="Nguyen N."/>
            <person name="Okwuonu G."/>
            <person name="Ongeri F."/>
            <person name="Pham C."/>
            <person name="Simmons D."/>
            <person name="Wilczek-Boney K."/>
            <person name="Hale W."/>
            <person name="Jakkamsetti A."/>
            <person name="Pham P."/>
            <person name="Ruth R."/>
            <person name="San Lucas F."/>
            <person name="Warren J."/>
            <person name="Zhang J."/>
            <person name="Zhao Z."/>
            <person name="Zhou C."/>
            <person name="Zhu D."/>
            <person name="Lee S."/>
            <person name="Bess C."/>
            <person name="Blankenburg K."/>
            <person name="Forbes L."/>
            <person name="Fu Q."/>
            <person name="Gubbala S."/>
            <person name="Hirani K."/>
            <person name="Jayaseelan J.C."/>
            <person name="Lara F."/>
            <person name="Munidasa M."/>
            <person name="Palculict T."/>
            <person name="Patil S."/>
            <person name="Pu L.-L."/>
            <person name="Saada N."/>
            <person name="Tang L."/>
            <person name="Weissenberger G."/>
            <person name="Zhu Y."/>
            <person name="Hemphill L."/>
            <person name="Shang Y."/>
            <person name="Youmans B."/>
            <person name="Ayvaz T."/>
            <person name="Ross M."/>
            <person name="Santibanez J."/>
            <person name="Aqrawi P."/>
            <person name="Gross S."/>
            <person name="Joshi V."/>
            <person name="Fowler G."/>
            <person name="Nazareth L."/>
            <person name="Reid J."/>
            <person name="Worley K."/>
            <person name="Petrosino J."/>
            <person name="Highlander S."/>
            <person name="Gibbs R."/>
        </authorList>
    </citation>
    <scope>NUCLEOTIDE SEQUENCE [LARGE SCALE GENOMIC DNA]</scope>
    <source>
        <strain evidence="4 5">ATCC 13091</strain>
    </source>
</reference>
<evidence type="ECO:0000313" key="5">
    <source>
        <dbReference type="Proteomes" id="UP000005526"/>
    </source>
</evidence>
<gene>
    <name evidence="4" type="ORF">HMPREF0602_0480</name>
</gene>
<evidence type="ECO:0000259" key="3">
    <source>
        <dbReference type="Pfam" id="PF20465"/>
    </source>
</evidence>
<proteinExistence type="predicted"/>
<name>E0N7K0_NEIM3</name>
<protein>
    <recommendedName>
        <fullName evidence="6">Class I SAM-dependent DNA methyltransferase</fullName>
    </recommendedName>
</protein>
<organism evidence="4 5">
    <name type="scientific">Neisseria meningitidis serogroup B (strain ATCC 13091 / M2091)</name>
    <dbReference type="NCBI Taxonomy" id="862513"/>
    <lineage>
        <taxon>Bacteria</taxon>
        <taxon>Pseudomonadati</taxon>
        <taxon>Pseudomonadota</taxon>
        <taxon>Betaproteobacteria</taxon>
        <taxon>Neisseriales</taxon>
        <taxon>Neisseriaceae</taxon>
        <taxon>Neisseria</taxon>
    </lineage>
</organism>
<evidence type="ECO:0000313" key="4">
    <source>
        <dbReference type="EMBL" id="EFM05040.1"/>
    </source>
</evidence>
<dbReference type="SUPFAM" id="SSF53335">
    <property type="entry name" value="S-adenosyl-L-methionine-dependent methyltransferases"/>
    <property type="match status" value="1"/>
</dbReference>
<dbReference type="InterPro" id="IPR046817">
    <property type="entry name" value="MmeI_N"/>
</dbReference>
<accession>E0N7K0</accession>
<dbReference type="Pfam" id="PF20465">
    <property type="entry name" value="MmeI_hel"/>
    <property type="match status" value="1"/>
</dbReference>
<comment type="caution">
    <text evidence="4">The sequence shown here is derived from an EMBL/GenBank/DDBJ whole genome shotgun (WGS) entry which is preliminary data.</text>
</comment>
<evidence type="ECO:0000256" key="1">
    <source>
        <dbReference type="SAM" id="Coils"/>
    </source>
</evidence>
<sequence length="289" mass="34053">MKTLLQLQTAAQNFAAYYKDQTDERREKDTFWNEFFAIFGIDRKNVAHFEYPVKDPADNTQFVDIFWEGIFLAEHKSANKNLTKAKEQAERYLQEIGRTKPSALPEYYAVSDFAHFHLYRRVPEEGVENQWQFPLEALPEYITRGVFDFMFGIEAKVRQIQEEADIQAAAAIGRLHDALKEEGIYEEHELRLFITRLLFLFFADDSAVFQRNYLFQDFLESCKETDTLGDKLNQLFEFLNTPDQKRSKTQSEKFKGFEYVNGGLFKERLRTFDFTAKQHRALIDCGNFD</sequence>